<sequence>MMMNRCGFGGGGVVVLVGGGCGGLEPVVVDWKVGGSVSADGKNVESVVSWACDFLEEWSVVHSGAKISSTESQREICHWRPPNVGVYKINTDAATNDLNRRIGYGIIIRNSAGFVKAAAAKIVKAMLSPLIEEALAVKNGILLALESEEVILQRTV</sequence>
<comment type="caution">
    <text evidence="2">The sequence shown here is derived from an EMBL/GenBank/DDBJ whole genome shotgun (WGS) entry which is preliminary data.</text>
</comment>
<dbReference type="InterPro" id="IPR052929">
    <property type="entry name" value="RNase_H-like_EbsB-rel"/>
</dbReference>
<dbReference type="EMBL" id="JANJYI010000005">
    <property type="protein sequence ID" value="KAK2648631.1"/>
    <property type="molecule type" value="Genomic_DNA"/>
</dbReference>
<dbReference type="GO" id="GO:0003676">
    <property type="term" value="F:nucleic acid binding"/>
    <property type="evidence" value="ECO:0007669"/>
    <property type="project" value="InterPro"/>
</dbReference>
<dbReference type="InterPro" id="IPR002156">
    <property type="entry name" value="RNaseH_domain"/>
</dbReference>
<feature type="domain" description="RNase H type-1" evidence="1">
    <location>
        <begin position="90"/>
        <end position="146"/>
    </location>
</feature>
<evidence type="ECO:0000313" key="3">
    <source>
        <dbReference type="Proteomes" id="UP001280121"/>
    </source>
</evidence>
<gene>
    <name evidence="2" type="ORF">Ddye_016120</name>
</gene>
<organism evidence="2 3">
    <name type="scientific">Dipteronia dyeriana</name>
    <dbReference type="NCBI Taxonomy" id="168575"/>
    <lineage>
        <taxon>Eukaryota</taxon>
        <taxon>Viridiplantae</taxon>
        <taxon>Streptophyta</taxon>
        <taxon>Embryophyta</taxon>
        <taxon>Tracheophyta</taxon>
        <taxon>Spermatophyta</taxon>
        <taxon>Magnoliopsida</taxon>
        <taxon>eudicotyledons</taxon>
        <taxon>Gunneridae</taxon>
        <taxon>Pentapetalae</taxon>
        <taxon>rosids</taxon>
        <taxon>malvids</taxon>
        <taxon>Sapindales</taxon>
        <taxon>Sapindaceae</taxon>
        <taxon>Hippocastanoideae</taxon>
        <taxon>Acereae</taxon>
        <taxon>Dipteronia</taxon>
    </lineage>
</organism>
<reference evidence="2" key="1">
    <citation type="journal article" date="2023" name="Plant J.">
        <title>Genome sequences and population genomics provide insights into the demographic history, inbreeding, and mutation load of two 'living fossil' tree species of Dipteronia.</title>
        <authorList>
            <person name="Feng Y."/>
            <person name="Comes H.P."/>
            <person name="Chen J."/>
            <person name="Zhu S."/>
            <person name="Lu R."/>
            <person name="Zhang X."/>
            <person name="Li P."/>
            <person name="Qiu J."/>
            <person name="Olsen K.M."/>
            <person name="Qiu Y."/>
        </authorList>
    </citation>
    <scope>NUCLEOTIDE SEQUENCE</scope>
    <source>
        <strain evidence="2">KIB01</strain>
    </source>
</reference>
<dbReference type="Pfam" id="PF13456">
    <property type="entry name" value="RVT_3"/>
    <property type="match status" value="1"/>
</dbReference>
<protein>
    <recommendedName>
        <fullName evidence="1">RNase H type-1 domain-containing protein</fullName>
    </recommendedName>
</protein>
<name>A0AAD9WZ93_9ROSI</name>
<dbReference type="Proteomes" id="UP001280121">
    <property type="component" value="Unassembled WGS sequence"/>
</dbReference>
<accession>A0AAD9WZ93</accession>
<dbReference type="PROSITE" id="PS51257">
    <property type="entry name" value="PROKAR_LIPOPROTEIN"/>
    <property type="match status" value="1"/>
</dbReference>
<evidence type="ECO:0000313" key="2">
    <source>
        <dbReference type="EMBL" id="KAK2648631.1"/>
    </source>
</evidence>
<dbReference type="PANTHER" id="PTHR47074">
    <property type="entry name" value="BNAC02G40300D PROTEIN"/>
    <property type="match status" value="1"/>
</dbReference>
<dbReference type="GO" id="GO:0004523">
    <property type="term" value="F:RNA-DNA hybrid ribonuclease activity"/>
    <property type="evidence" value="ECO:0007669"/>
    <property type="project" value="InterPro"/>
</dbReference>
<dbReference type="PANTHER" id="PTHR47074:SF11">
    <property type="entry name" value="REVERSE TRANSCRIPTASE-LIKE PROTEIN"/>
    <property type="match status" value="1"/>
</dbReference>
<evidence type="ECO:0000259" key="1">
    <source>
        <dbReference type="Pfam" id="PF13456"/>
    </source>
</evidence>
<proteinExistence type="predicted"/>
<keyword evidence="3" id="KW-1185">Reference proteome</keyword>
<dbReference type="AlphaFoldDB" id="A0AAD9WZ93"/>